<reference evidence="2" key="2">
    <citation type="journal article" date="2021" name="PeerJ">
        <title>Extensive microbial diversity within the chicken gut microbiome revealed by metagenomics and culture.</title>
        <authorList>
            <person name="Gilroy R."/>
            <person name="Ravi A."/>
            <person name="Getino M."/>
            <person name="Pursley I."/>
            <person name="Horton D.L."/>
            <person name="Alikhan N.F."/>
            <person name="Baker D."/>
            <person name="Gharbi K."/>
            <person name="Hall N."/>
            <person name="Watson M."/>
            <person name="Adriaenssens E.M."/>
            <person name="Foster-Nyarko E."/>
            <person name="Jarju S."/>
            <person name="Secka A."/>
            <person name="Antonio M."/>
            <person name="Oren A."/>
            <person name="Chaudhuri R.R."/>
            <person name="La Ragione R."/>
            <person name="Hildebrand F."/>
            <person name="Pallen M.J."/>
        </authorList>
    </citation>
    <scope>NUCLEOTIDE SEQUENCE</scope>
    <source>
        <strain evidence="2">B1-15692</strain>
    </source>
</reference>
<dbReference type="PANTHER" id="PTHR43031:SF1">
    <property type="entry name" value="PYRIDINE NUCLEOTIDE-DISULPHIDE OXIDOREDUCTASE"/>
    <property type="match status" value="1"/>
</dbReference>
<evidence type="ECO:0000313" key="3">
    <source>
        <dbReference type="Proteomes" id="UP000823660"/>
    </source>
</evidence>
<name>A0A9D9NAD4_9BACT</name>
<dbReference type="AlphaFoldDB" id="A0A9D9NAD4"/>
<dbReference type="EMBL" id="JADIMH010000007">
    <property type="protein sequence ID" value="MBO8466368.1"/>
    <property type="molecule type" value="Genomic_DNA"/>
</dbReference>
<proteinExistence type="predicted"/>
<organism evidence="2 3">
    <name type="scientific">Candidatus Cryptobacteroides faecipullorum</name>
    <dbReference type="NCBI Taxonomy" id="2840764"/>
    <lineage>
        <taxon>Bacteria</taxon>
        <taxon>Pseudomonadati</taxon>
        <taxon>Bacteroidota</taxon>
        <taxon>Bacteroidia</taxon>
        <taxon>Bacteroidales</taxon>
        <taxon>Candidatus Cryptobacteroides</taxon>
    </lineage>
</organism>
<evidence type="ECO:0000313" key="2">
    <source>
        <dbReference type="EMBL" id="MBO8466368.1"/>
    </source>
</evidence>
<dbReference type="Gene3D" id="3.40.250.10">
    <property type="entry name" value="Rhodanese-like domain"/>
    <property type="match status" value="1"/>
</dbReference>
<dbReference type="PROSITE" id="PS50206">
    <property type="entry name" value="RHODANESE_3"/>
    <property type="match status" value="1"/>
</dbReference>
<dbReference type="Proteomes" id="UP000823660">
    <property type="component" value="Unassembled WGS sequence"/>
</dbReference>
<dbReference type="Pfam" id="PF00581">
    <property type="entry name" value="Rhodanese"/>
    <property type="match status" value="1"/>
</dbReference>
<dbReference type="InterPro" id="IPR050229">
    <property type="entry name" value="GlpE_sulfurtransferase"/>
</dbReference>
<protein>
    <submittedName>
        <fullName evidence="2">Rhodanese-like domain-containing protein</fullName>
    </submittedName>
</protein>
<reference evidence="2" key="1">
    <citation type="submission" date="2020-10" db="EMBL/GenBank/DDBJ databases">
        <authorList>
            <person name="Gilroy R."/>
        </authorList>
    </citation>
    <scope>NUCLEOTIDE SEQUENCE</scope>
    <source>
        <strain evidence="2">B1-15692</strain>
    </source>
</reference>
<dbReference type="InterPro" id="IPR001763">
    <property type="entry name" value="Rhodanese-like_dom"/>
</dbReference>
<feature type="domain" description="Rhodanese" evidence="1">
    <location>
        <begin position="39"/>
        <end position="125"/>
    </location>
</feature>
<comment type="caution">
    <text evidence="2">The sequence shown here is derived from an EMBL/GenBank/DDBJ whole genome shotgun (WGS) entry which is preliminary data.</text>
</comment>
<dbReference type="CDD" id="cd00158">
    <property type="entry name" value="RHOD"/>
    <property type="match status" value="1"/>
</dbReference>
<dbReference type="GO" id="GO:0004792">
    <property type="term" value="F:thiosulfate-cyanide sulfurtransferase activity"/>
    <property type="evidence" value="ECO:0007669"/>
    <property type="project" value="InterPro"/>
</dbReference>
<dbReference type="InterPro" id="IPR036873">
    <property type="entry name" value="Rhodanese-like_dom_sf"/>
</dbReference>
<evidence type="ECO:0000259" key="1">
    <source>
        <dbReference type="PROSITE" id="PS50206"/>
    </source>
</evidence>
<dbReference type="SMART" id="SM00450">
    <property type="entry name" value="RHOD"/>
    <property type="match status" value="1"/>
</dbReference>
<dbReference type="PROSITE" id="PS51257">
    <property type="entry name" value="PROKAR_LIPOPROTEIN"/>
    <property type="match status" value="1"/>
</dbReference>
<accession>A0A9D9NAD4</accession>
<dbReference type="SUPFAM" id="SSF52821">
    <property type="entry name" value="Rhodanese/Cell cycle control phosphatase"/>
    <property type="match status" value="1"/>
</dbReference>
<gene>
    <name evidence="2" type="ORF">IAB99_01220</name>
</gene>
<dbReference type="PROSITE" id="PS00380">
    <property type="entry name" value="RHODANESE_1"/>
    <property type="match status" value="1"/>
</dbReference>
<dbReference type="PANTHER" id="PTHR43031">
    <property type="entry name" value="FAD-DEPENDENT OXIDOREDUCTASE"/>
    <property type="match status" value="1"/>
</dbReference>
<dbReference type="InterPro" id="IPR001307">
    <property type="entry name" value="Thiosulphate_STrfase_CS"/>
</dbReference>
<sequence length="131" mass="13732">MGKIFGTLLISIIAVLYGCGPGKDIISVDNEEFAGTVSDTATVILIDVRTPEEYAAGHIPGAVNIDVKSPDFKDRISSLDKSKTAAVYCRSGVRSMNAAKILAGNGFKVCNLQNGILGWDGPVTGACPDEK</sequence>